<proteinExistence type="inferred from homology"/>
<evidence type="ECO:0000259" key="5">
    <source>
        <dbReference type="Pfam" id="PF25917"/>
    </source>
</evidence>
<feature type="domain" description="Multidrug resistance protein MdtA-like beta-barrel" evidence="6">
    <location>
        <begin position="209"/>
        <end position="298"/>
    </location>
</feature>
<dbReference type="PANTHER" id="PTHR30158">
    <property type="entry name" value="ACRA/E-RELATED COMPONENT OF DRUG EFFLUX TRANSPORTER"/>
    <property type="match status" value="1"/>
</dbReference>
<dbReference type="Pfam" id="PF25967">
    <property type="entry name" value="RND-MFP_C"/>
    <property type="match status" value="1"/>
</dbReference>
<accession>A0ABU5D3H5</accession>
<evidence type="ECO:0000259" key="7">
    <source>
        <dbReference type="Pfam" id="PF25967"/>
    </source>
</evidence>
<keyword evidence="9" id="KW-1185">Reference proteome</keyword>
<dbReference type="InterPro" id="IPR058627">
    <property type="entry name" value="MdtA-like_C"/>
</dbReference>
<feature type="domain" description="Multidrug resistance protein MdtA-like barrel-sandwich hybrid" evidence="5">
    <location>
        <begin position="62"/>
        <end position="205"/>
    </location>
</feature>
<feature type="signal peptide" evidence="3">
    <location>
        <begin position="1"/>
        <end position="22"/>
    </location>
</feature>
<sequence>MKNNYPGLFGGLVISCSLLLTACDRNAPAPSAQAPHPVGVVRLRSQSLPVQSELPGRVSAFRMADVRPQVSGIIQKRNFVEGSHVHEGESLYQIDPATYQAALNSARGDLARATAAATQAHLTANRYRALIKTHYVSQQDCDTAVANAQQADAQVVAQKAVVEQAQINLNYTKVTSPISGVIGKSSVTEGALVTESQSSALATVQQLDPVYIDVTQSSDDFLELKSEMEKGQIKQQNGQADVMLQLDNGRLYPRKCQLEFSDVTVDQTTGSITVRAVCPNPDNTLLPGMFVRAHLTEGVRKDALLVPQQAITRTPRGDATAMVVDNHNKAQVRRVQAAQATGNQWRVTAGLSAGDRVIATGQLMLRPGMTVMPTEDDSMAAWAPGNSAGGK</sequence>
<dbReference type="InterPro" id="IPR058626">
    <property type="entry name" value="MdtA-like_b-barrel"/>
</dbReference>
<evidence type="ECO:0000256" key="2">
    <source>
        <dbReference type="ARBA" id="ARBA00009477"/>
    </source>
</evidence>
<comment type="similarity">
    <text evidence="2">Belongs to the membrane fusion protein (MFP) (TC 8.A.1) family.</text>
</comment>
<feature type="chain" id="PRO_5045529641" evidence="3">
    <location>
        <begin position="23"/>
        <end position="391"/>
    </location>
</feature>
<protein>
    <submittedName>
        <fullName evidence="8">Efflux RND transporter periplasmic adaptor subunit</fullName>
    </submittedName>
</protein>
<organism evidence="8 9">
    <name type="scientific">Enterobacter chinensis</name>
    <dbReference type="NCBI Taxonomy" id="3030997"/>
    <lineage>
        <taxon>Bacteria</taxon>
        <taxon>Pseudomonadati</taxon>
        <taxon>Pseudomonadota</taxon>
        <taxon>Gammaproteobacteria</taxon>
        <taxon>Enterobacterales</taxon>
        <taxon>Enterobacteriaceae</taxon>
        <taxon>Enterobacter</taxon>
    </lineage>
</organism>
<dbReference type="Pfam" id="PF25917">
    <property type="entry name" value="BSH_RND"/>
    <property type="match status" value="1"/>
</dbReference>
<comment type="caution">
    <text evidence="8">The sequence shown here is derived from an EMBL/GenBank/DDBJ whole genome shotgun (WGS) entry which is preliminary data.</text>
</comment>
<evidence type="ECO:0000259" key="4">
    <source>
        <dbReference type="Pfam" id="PF25876"/>
    </source>
</evidence>
<evidence type="ECO:0000256" key="3">
    <source>
        <dbReference type="SAM" id="SignalP"/>
    </source>
</evidence>
<evidence type="ECO:0000256" key="1">
    <source>
        <dbReference type="ARBA" id="ARBA00004519"/>
    </source>
</evidence>
<dbReference type="RefSeq" id="WP_320386137.1">
    <property type="nucleotide sequence ID" value="NZ_JARDVI010000002.1"/>
</dbReference>
<dbReference type="SUPFAM" id="SSF111369">
    <property type="entry name" value="HlyD-like secretion proteins"/>
    <property type="match status" value="1"/>
</dbReference>
<dbReference type="Gene3D" id="1.10.287.470">
    <property type="entry name" value="Helix hairpin bin"/>
    <property type="match status" value="1"/>
</dbReference>
<keyword evidence="3" id="KW-0732">Signal</keyword>
<dbReference type="InterPro" id="IPR058624">
    <property type="entry name" value="MdtA-like_HH"/>
</dbReference>
<dbReference type="PANTHER" id="PTHR30158:SF3">
    <property type="entry name" value="MULTIDRUG EFFLUX PUMP SUBUNIT ACRA-RELATED"/>
    <property type="match status" value="1"/>
</dbReference>
<gene>
    <name evidence="8" type="ORF">PYW49_07700</name>
</gene>
<evidence type="ECO:0000313" key="8">
    <source>
        <dbReference type="EMBL" id="MDY0417549.1"/>
    </source>
</evidence>
<dbReference type="PROSITE" id="PS51257">
    <property type="entry name" value="PROKAR_LIPOPROTEIN"/>
    <property type="match status" value="1"/>
</dbReference>
<dbReference type="Gene3D" id="2.40.50.100">
    <property type="match status" value="1"/>
</dbReference>
<comment type="subcellular location">
    <subcellularLocation>
        <location evidence="1">Cell inner membrane</location>
        <topology evidence="1">Lipid-anchor</topology>
    </subcellularLocation>
</comment>
<reference evidence="8 9" key="1">
    <citation type="submission" date="2023-02" db="EMBL/GenBank/DDBJ databases">
        <title>The draft genomes of Enterobacter strains.</title>
        <authorList>
            <person name="He Y."/>
            <person name="Feng Y."/>
            <person name="Zong Z."/>
        </authorList>
    </citation>
    <scope>NUCLEOTIDE SEQUENCE [LARGE SCALE GENOMIC DNA]</scope>
    <source>
        <strain evidence="8 9">170198</strain>
    </source>
</reference>
<dbReference type="EMBL" id="JARDVI010000002">
    <property type="protein sequence ID" value="MDY0417549.1"/>
    <property type="molecule type" value="Genomic_DNA"/>
</dbReference>
<feature type="domain" description="Multidrug resistance protein MdtA-like alpha-helical hairpin" evidence="4">
    <location>
        <begin position="103"/>
        <end position="172"/>
    </location>
</feature>
<dbReference type="InterPro" id="IPR006143">
    <property type="entry name" value="RND_pump_MFP"/>
</dbReference>
<dbReference type="Gene3D" id="2.40.30.170">
    <property type="match status" value="1"/>
</dbReference>
<dbReference type="InterPro" id="IPR058625">
    <property type="entry name" value="MdtA-like_BSH"/>
</dbReference>
<feature type="domain" description="Multidrug resistance protein MdtA-like C-terminal permuted SH3" evidence="7">
    <location>
        <begin position="302"/>
        <end position="360"/>
    </location>
</feature>
<dbReference type="Pfam" id="PF25876">
    <property type="entry name" value="HH_MFP_RND"/>
    <property type="match status" value="1"/>
</dbReference>
<dbReference type="NCBIfam" id="TIGR01730">
    <property type="entry name" value="RND_mfp"/>
    <property type="match status" value="1"/>
</dbReference>
<name>A0ABU5D3H5_9ENTR</name>
<dbReference type="Gene3D" id="2.40.420.20">
    <property type="match status" value="1"/>
</dbReference>
<dbReference type="Proteomes" id="UP001270266">
    <property type="component" value="Unassembled WGS sequence"/>
</dbReference>
<dbReference type="Pfam" id="PF25944">
    <property type="entry name" value="Beta-barrel_RND"/>
    <property type="match status" value="1"/>
</dbReference>
<evidence type="ECO:0000259" key="6">
    <source>
        <dbReference type="Pfam" id="PF25944"/>
    </source>
</evidence>
<evidence type="ECO:0000313" key="9">
    <source>
        <dbReference type="Proteomes" id="UP001270266"/>
    </source>
</evidence>